<sequence>MLEVQKALLECGLPHPNGDGLSPLTPNESAAFGRCMLDAGYTYKYGTSRMICAAQPSLNLPECRPDASVPLPDINRRLISGYCERKRSYAFCKQTAINPAACETMDFNNPPPECLP</sequence>
<gene>
    <name evidence="1" type="ORF">SAMN05192543_104504</name>
</gene>
<dbReference type="AlphaFoldDB" id="A0A1I3LNG2"/>
<keyword evidence="2" id="KW-1185">Reference proteome</keyword>
<reference evidence="1 2" key="1">
    <citation type="submission" date="2016-10" db="EMBL/GenBank/DDBJ databases">
        <authorList>
            <person name="de Groot N.N."/>
        </authorList>
    </citation>
    <scope>NUCLEOTIDE SEQUENCE [LARGE SCALE GENOMIC DNA]</scope>
    <source>
        <strain evidence="1 2">LMG 23650</strain>
    </source>
</reference>
<evidence type="ECO:0000313" key="2">
    <source>
        <dbReference type="Proteomes" id="UP000199548"/>
    </source>
</evidence>
<dbReference type="STRING" id="420953.SAMN05192543_104504"/>
<name>A0A1I3LNG2_9BURK</name>
<accession>A0A1I3LNG2</accession>
<dbReference type="EMBL" id="FOQU01000004">
    <property type="protein sequence ID" value="SFI86233.1"/>
    <property type="molecule type" value="Genomic_DNA"/>
</dbReference>
<dbReference type="Proteomes" id="UP000199548">
    <property type="component" value="Unassembled WGS sequence"/>
</dbReference>
<evidence type="ECO:0000313" key="1">
    <source>
        <dbReference type="EMBL" id="SFI86233.1"/>
    </source>
</evidence>
<organism evidence="1 2">
    <name type="scientific">Paraburkholderia megapolitana</name>
    <dbReference type="NCBI Taxonomy" id="420953"/>
    <lineage>
        <taxon>Bacteria</taxon>
        <taxon>Pseudomonadati</taxon>
        <taxon>Pseudomonadota</taxon>
        <taxon>Betaproteobacteria</taxon>
        <taxon>Burkholderiales</taxon>
        <taxon>Burkholderiaceae</taxon>
        <taxon>Paraburkholderia</taxon>
    </lineage>
</organism>
<protein>
    <submittedName>
        <fullName evidence="1">Uncharacterized protein</fullName>
    </submittedName>
</protein>
<proteinExistence type="predicted"/>